<gene>
    <name evidence="1" type="ORF">Hyperionvirus13_41</name>
</gene>
<evidence type="ECO:0000313" key="1">
    <source>
        <dbReference type="EMBL" id="AYV83898.1"/>
    </source>
</evidence>
<name>A0A3G5A9F8_9VIRU</name>
<protein>
    <submittedName>
        <fullName evidence="1">Putative orfan</fullName>
    </submittedName>
</protein>
<reference evidence="1" key="1">
    <citation type="submission" date="2018-10" db="EMBL/GenBank/DDBJ databases">
        <title>Hidden diversity of soil giant viruses.</title>
        <authorList>
            <person name="Schulz F."/>
            <person name="Alteio L."/>
            <person name="Goudeau D."/>
            <person name="Ryan E.M."/>
            <person name="Malmstrom R.R."/>
            <person name="Blanchard J."/>
            <person name="Woyke T."/>
        </authorList>
    </citation>
    <scope>NUCLEOTIDE SEQUENCE</scope>
    <source>
        <strain evidence="1">HYV1</strain>
    </source>
</reference>
<proteinExistence type="predicted"/>
<accession>A0A3G5A9F8</accession>
<organism evidence="1">
    <name type="scientific">Hyperionvirus sp</name>
    <dbReference type="NCBI Taxonomy" id="2487770"/>
    <lineage>
        <taxon>Viruses</taxon>
        <taxon>Varidnaviria</taxon>
        <taxon>Bamfordvirae</taxon>
        <taxon>Nucleocytoviricota</taxon>
        <taxon>Megaviricetes</taxon>
        <taxon>Imitervirales</taxon>
        <taxon>Mimiviridae</taxon>
        <taxon>Klosneuvirinae</taxon>
    </lineage>
</organism>
<sequence length="212" mass="23952">MATLRDIWDNVKAFGYSVKVEGRDGLREWQPLKEQYSRYTLPGDAPVVPVKSAIKDLSDQHLIIGKDKTDYTDSKFKITDTIILSNINPPDHFFIQHFRIPKMLDFSLTTVKLAQIAYNAGQYSAAEELGMYPPEVNNFYNDNILGDIETFISDQAASLVPSNLEQRPYPGSIAPTAPTSNADSSGKLMGGNNYYKYIKYKTKYLSLKHKIQ</sequence>
<dbReference type="EMBL" id="MK072395">
    <property type="protein sequence ID" value="AYV83898.1"/>
    <property type="molecule type" value="Genomic_DNA"/>
</dbReference>